<protein>
    <submittedName>
        <fullName evidence="2">GNAT family N-acetyltransferase</fullName>
    </submittedName>
</protein>
<dbReference type="EMBL" id="PCWN01000005">
    <property type="protein sequence ID" value="PIR04318.1"/>
    <property type="molecule type" value="Genomic_DNA"/>
</dbReference>
<dbReference type="CDD" id="cd04301">
    <property type="entry name" value="NAT_SF"/>
    <property type="match status" value="1"/>
</dbReference>
<evidence type="ECO:0000259" key="1">
    <source>
        <dbReference type="PROSITE" id="PS51186"/>
    </source>
</evidence>
<proteinExistence type="predicted"/>
<reference evidence="2 3" key="1">
    <citation type="submission" date="2017-09" db="EMBL/GenBank/DDBJ databases">
        <title>Depth-based differentiation of microbial function through sediment-hosted aquifers and enrichment of novel symbionts in the deep terrestrial subsurface.</title>
        <authorList>
            <person name="Probst A.J."/>
            <person name="Ladd B."/>
            <person name="Jarett J.K."/>
            <person name="Geller-Mcgrath D.E."/>
            <person name="Sieber C.M."/>
            <person name="Emerson J.B."/>
            <person name="Anantharaman K."/>
            <person name="Thomas B.C."/>
            <person name="Malmstrom R."/>
            <person name="Stieglmeier M."/>
            <person name="Klingl A."/>
            <person name="Woyke T."/>
            <person name="Ryan C.M."/>
            <person name="Banfield J.F."/>
        </authorList>
    </citation>
    <scope>NUCLEOTIDE SEQUENCE [LARGE SCALE GENOMIC DNA]</scope>
    <source>
        <strain evidence="2">CG11_big_fil_rev_8_21_14_0_20_39_34</strain>
    </source>
</reference>
<organism evidence="2 3">
    <name type="scientific">Candidatus Magasanikbacteria bacterium CG11_big_fil_rev_8_21_14_0_20_39_34</name>
    <dbReference type="NCBI Taxonomy" id="1974653"/>
    <lineage>
        <taxon>Bacteria</taxon>
        <taxon>Candidatus Magasanikiibacteriota</taxon>
    </lineage>
</organism>
<dbReference type="PANTHER" id="PTHR13355:SF11">
    <property type="entry name" value="GLUCOSAMINE 6-PHOSPHATE N-ACETYLTRANSFERASE"/>
    <property type="match status" value="1"/>
</dbReference>
<dbReference type="Proteomes" id="UP000229600">
    <property type="component" value="Unassembled WGS sequence"/>
</dbReference>
<keyword evidence="2" id="KW-0808">Transferase</keyword>
<feature type="domain" description="N-acetyltransferase" evidence="1">
    <location>
        <begin position="1"/>
        <end position="120"/>
    </location>
</feature>
<dbReference type="PANTHER" id="PTHR13355">
    <property type="entry name" value="GLUCOSAMINE 6-PHOSPHATE N-ACETYLTRANSFERASE"/>
    <property type="match status" value="1"/>
</dbReference>
<evidence type="ECO:0000313" key="3">
    <source>
        <dbReference type="Proteomes" id="UP000229600"/>
    </source>
</evidence>
<dbReference type="Gene3D" id="3.40.630.30">
    <property type="match status" value="1"/>
</dbReference>
<dbReference type="Pfam" id="PF00583">
    <property type="entry name" value="Acetyltransf_1"/>
    <property type="match status" value="1"/>
</dbReference>
<dbReference type="InterPro" id="IPR039143">
    <property type="entry name" value="GNPNAT1-like"/>
</dbReference>
<dbReference type="AlphaFoldDB" id="A0A2H0N611"/>
<dbReference type="InterPro" id="IPR000182">
    <property type="entry name" value="GNAT_dom"/>
</dbReference>
<evidence type="ECO:0000313" key="2">
    <source>
        <dbReference type="EMBL" id="PIR04318.1"/>
    </source>
</evidence>
<comment type="caution">
    <text evidence="2">The sequence shown here is derived from an EMBL/GenBank/DDBJ whole genome shotgun (WGS) entry which is preliminary data.</text>
</comment>
<name>A0A2H0N611_9BACT</name>
<sequence>MKIVNKKREDSYAIEFNIEEDGKTVGFAFVVIIQNNRHKEPYALLENVYVDPEYRGKGYAKELLKSIMKKVKELDCYKFIATSRYSNEGVHEWYKKVGFEDWGKEFRMNLNGSKPLQEEY</sequence>
<dbReference type="PROSITE" id="PS51186">
    <property type="entry name" value="GNAT"/>
    <property type="match status" value="1"/>
</dbReference>
<dbReference type="InterPro" id="IPR016181">
    <property type="entry name" value="Acyl_CoA_acyltransferase"/>
</dbReference>
<gene>
    <name evidence="2" type="ORF">COV59_01640</name>
</gene>
<accession>A0A2H0N611</accession>
<dbReference type="GO" id="GO:0004343">
    <property type="term" value="F:glucosamine 6-phosphate N-acetyltransferase activity"/>
    <property type="evidence" value="ECO:0007669"/>
    <property type="project" value="TreeGrafter"/>
</dbReference>
<dbReference type="SUPFAM" id="SSF55729">
    <property type="entry name" value="Acyl-CoA N-acyltransferases (Nat)"/>
    <property type="match status" value="1"/>
</dbReference>